<dbReference type="STRING" id="5217.A0A4Q1BHA4"/>
<dbReference type="PANTHER" id="PTHR14152:SF5">
    <property type="entry name" value="U4_U6.U5 TRI-SNRNP-ASSOCIATED PROTEIN 1"/>
    <property type="match status" value="1"/>
</dbReference>
<organism evidence="8 9">
    <name type="scientific">Tremella mesenterica</name>
    <name type="common">Jelly fungus</name>
    <dbReference type="NCBI Taxonomy" id="5217"/>
    <lineage>
        <taxon>Eukaryota</taxon>
        <taxon>Fungi</taxon>
        <taxon>Dikarya</taxon>
        <taxon>Basidiomycota</taxon>
        <taxon>Agaricomycotina</taxon>
        <taxon>Tremellomycetes</taxon>
        <taxon>Tremellales</taxon>
        <taxon>Tremellaceae</taxon>
        <taxon>Tremella</taxon>
    </lineage>
</organism>
<dbReference type="VEuPathDB" id="FungiDB:TREMEDRAFT_24325"/>
<dbReference type="InterPro" id="IPR045347">
    <property type="entry name" value="HIND"/>
</dbReference>
<comment type="subcellular location">
    <subcellularLocation>
        <location evidence="1">Nucleus</location>
    </subcellularLocation>
</comment>
<dbReference type="GO" id="GO:0000481">
    <property type="term" value="P:maturation of 5S rRNA"/>
    <property type="evidence" value="ECO:0007669"/>
    <property type="project" value="TreeGrafter"/>
</dbReference>
<evidence type="ECO:0000256" key="3">
    <source>
        <dbReference type="ARBA" id="ARBA00022664"/>
    </source>
</evidence>
<feature type="region of interest" description="Disordered" evidence="7">
    <location>
        <begin position="344"/>
        <end position="405"/>
    </location>
</feature>
<feature type="region of interest" description="Disordered" evidence="7">
    <location>
        <begin position="667"/>
        <end position="694"/>
    </location>
</feature>
<comment type="caution">
    <text evidence="8">The sequence shown here is derived from an EMBL/GenBank/DDBJ whole genome shotgun (WGS) entry which is preliminary data.</text>
</comment>
<dbReference type="PANTHER" id="PTHR14152">
    <property type="entry name" value="SQUAMOUS CELL CARCINOMA ANTIGEN RECOGNISED BY CYTOTOXIC T LYMPHOCYTES"/>
    <property type="match status" value="1"/>
</dbReference>
<dbReference type="EMBL" id="SDIL01000081">
    <property type="protein sequence ID" value="RXK36972.1"/>
    <property type="molecule type" value="Genomic_DNA"/>
</dbReference>
<feature type="region of interest" description="Disordered" evidence="7">
    <location>
        <begin position="425"/>
        <end position="466"/>
    </location>
</feature>
<dbReference type="InterPro" id="IPR005011">
    <property type="entry name" value="SNU66/SART1"/>
</dbReference>
<feature type="compositionally biased region" description="Acidic residues" evidence="7">
    <location>
        <begin position="452"/>
        <end position="466"/>
    </location>
</feature>
<evidence type="ECO:0000256" key="2">
    <source>
        <dbReference type="ARBA" id="ARBA00006076"/>
    </source>
</evidence>
<evidence type="ECO:0000256" key="4">
    <source>
        <dbReference type="ARBA" id="ARBA00023187"/>
    </source>
</evidence>
<dbReference type="Proteomes" id="UP000289152">
    <property type="component" value="Unassembled WGS sequence"/>
</dbReference>
<keyword evidence="9" id="KW-1185">Reference proteome</keyword>
<dbReference type="AlphaFoldDB" id="A0A4Q1BHA4"/>
<evidence type="ECO:0000256" key="6">
    <source>
        <dbReference type="SAM" id="Coils"/>
    </source>
</evidence>
<feature type="compositionally biased region" description="Acidic residues" evidence="7">
    <location>
        <begin position="32"/>
        <end position="45"/>
    </location>
</feature>
<dbReference type="GO" id="GO:0045292">
    <property type="term" value="P:mRNA cis splicing, via spliceosome"/>
    <property type="evidence" value="ECO:0007669"/>
    <property type="project" value="TreeGrafter"/>
</dbReference>
<dbReference type="Pfam" id="PF19252">
    <property type="entry name" value="HIND"/>
    <property type="match status" value="1"/>
</dbReference>
<feature type="compositionally biased region" description="Acidic residues" evidence="7">
    <location>
        <begin position="307"/>
        <end position="316"/>
    </location>
</feature>
<dbReference type="GO" id="GO:0046540">
    <property type="term" value="C:U4/U6 x U5 tri-snRNP complex"/>
    <property type="evidence" value="ECO:0007669"/>
    <property type="project" value="InterPro"/>
</dbReference>
<accession>A0A4Q1BHA4</accession>
<dbReference type="OrthoDB" id="5583at2759"/>
<protein>
    <submittedName>
        <fullName evidence="8">U4/U6.U5 tri-snRNP-associated protein 1</fullName>
    </submittedName>
</protein>
<feature type="region of interest" description="Disordered" evidence="7">
    <location>
        <begin position="26"/>
        <end position="95"/>
    </location>
</feature>
<keyword evidence="6" id="KW-0175">Coiled coil</keyword>
<name>A0A4Q1BHA4_TREME</name>
<evidence type="ECO:0000256" key="1">
    <source>
        <dbReference type="ARBA" id="ARBA00004123"/>
    </source>
</evidence>
<evidence type="ECO:0000256" key="7">
    <source>
        <dbReference type="SAM" id="MobiDB-lite"/>
    </source>
</evidence>
<feature type="coiled-coil region" evidence="6">
    <location>
        <begin position="477"/>
        <end position="504"/>
    </location>
</feature>
<keyword evidence="5" id="KW-0539">Nucleus</keyword>
<reference evidence="8 9" key="1">
    <citation type="submission" date="2016-06" db="EMBL/GenBank/DDBJ databases">
        <title>Evolution of pathogenesis and genome organization in the Tremellales.</title>
        <authorList>
            <person name="Cuomo C."/>
            <person name="Litvintseva A."/>
            <person name="Heitman J."/>
            <person name="Chen Y."/>
            <person name="Sun S."/>
            <person name="Springer D."/>
            <person name="Dromer F."/>
            <person name="Young S."/>
            <person name="Zeng Q."/>
            <person name="Chapman S."/>
            <person name="Gujja S."/>
            <person name="Saif S."/>
            <person name="Birren B."/>
        </authorList>
    </citation>
    <scope>NUCLEOTIDE SEQUENCE [LARGE SCALE GENOMIC DNA]</scope>
    <source>
        <strain evidence="8 9">ATCC 28783</strain>
    </source>
</reference>
<keyword evidence="4" id="KW-0508">mRNA splicing</keyword>
<gene>
    <name evidence="8" type="ORF">M231_05736</name>
</gene>
<keyword evidence="3" id="KW-0507">mRNA processing</keyword>
<dbReference type="Pfam" id="PF03343">
    <property type="entry name" value="SART-1"/>
    <property type="match status" value="1"/>
</dbReference>
<sequence length="694" mass="78808">MASVNSDSLTLDETNKVRISLGLAPIGGPVVEGEEQPVDQDEIAEENYAKRKEDEKRKKEEKEVKERIEKARNRSALNAKLKGSTLGDTNTDDTLSAKDWIKKQKKRAKEREKELALKRQKEMEEADAAVYDERDLAGLKVSHAADEFEEGQDIILTLKDSRVLAGEEDELQNVNLMDEAKLKAAKERKRKAQAAYTGLDDEEFDEGRIGRKADILGKYDEDFESGALRTEGFRLGVPLQEAKEEVMDVEVVGRAPDVKLKLNLDFTKDFEGSDYVKEGESSFKKPKASFHLAAKKKVKRSARRAEEDEEDADGMEVDGQPTFSRRVVDDVLQNLVDDDDLQAALSRARREQAKKKPRRKPEDIAAQSKLPGDSEVDPADFSVASRTLDDEEIQPINGDEDGRITFDDTSEFVRNVNAESLASIVKRERATTPPSQPQETVVLKVERPQDMGQDEDMESEDEDEALAEMAAREGLSVEEYRLKIDRQMQEMNEIKVEQEEEEVKPLGQGLAGVLNVLKQQGTIKSLTAEDQEREKVQKQKDLWLADYRRRMAERELAKVQARGGNKDQAQREWENRVREQQEARETLELYKSYKPDINLVYHDEFGRQMTPKEAWKSLSHKFHGKTSGRMKTQKRLKKINEEQNQVKMSASDTPLGMTDAFARRQQKTGEAHMVLSVGNKGSVQAGDKKPKVRR</sequence>
<feature type="compositionally biased region" description="Basic and acidic residues" evidence="7">
    <location>
        <begin position="47"/>
        <end position="72"/>
    </location>
</feature>
<dbReference type="FunCoup" id="A0A4Q1BHA4">
    <property type="interactions" value="690"/>
</dbReference>
<evidence type="ECO:0000313" key="9">
    <source>
        <dbReference type="Proteomes" id="UP000289152"/>
    </source>
</evidence>
<feature type="region of interest" description="Disordered" evidence="7">
    <location>
        <begin position="296"/>
        <end position="325"/>
    </location>
</feature>
<evidence type="ECO:0000313" key="8">
    <source>
        <dbReference type="EMBL" id="RXK36972.1"/>
    </source>
</evidence>
<evidence type="ECO:0000256" key="5">
    <source>
        <dbReference type="ARBA" id="ARBA00023242"/>
    </source>
</evidence>
<comment type="similarity">
    <text evidence="2">Belongs to the SNU66/SART1 family.</text>
</comment>
<proteinExistence type="inferred from homology"/>
<dbReference type="InParanoid" id="A0A4Q1BHA4"/>